<protein>
    <recommendedName>
        <fullName evidence="1">Pyrrolo-quinoline quinone repeat domain-containing protein</fullName>
    </recommendedName>
</protein>
<dbReference type="EMBL" id="CP009287">
    <property type="protein sequence ID" value="AIQ67641.1"/>
    <property type="molecule type" value="Genomic_DNA"/>
</dbReference>
<dbReference type="KEGG" id="pgm:PGRAT_08340"/>
<dbReference type="HOGENOM" id="CLU_608128_0_0_9"/>
<reference evidence="2 3" key="1">
    <citation type="submission" date="2014-08" db="EMBL/GenBank/DDBJ databases">
        <title>Comparative genomics of the Paenibacillus odorifer group.</title>
        <authorList>
            <person name="den Bakker H.C."/>
            <person name="Tsai Y.-C."/>
            <person name="Martin N."/>
            <person name="Korlach J."/>
            <person name="Wiedmann M."/>
        </authorList>
    </citation>
    <scope>NUCLEOTIDE SEQUENCE [LARGE SCALE GENOMIC DNA]</scope>
    <source>
        <strain evidence="2 3">DSM 15220</strain>
    </source>
</reference>
<evidence type="ECO:0000259" key="1">
    <source>
        <dbReference type="Pfam" id="PF13360"/>
    </source>
</evidence>
<dbReference type="PANTHER" id="PTHR34512:SF30">
    <property type="entry name" value="OUTER MEMBRANE PROTEIN ASSEMBLY FACTOR BAMB"/>
    <property type="match status" value="1"/>
</dbReference>
<dbReference type="InterPro" id="IPR015943">
    <property type="entry name" value="WD40/YVTN_repeat-like_dom_sf"/>
</dbReference>
<organism evidence="2 3">
    <name type="scientific">Paenibacillus graminis</name>
    <dbReference type="NCBI Taxonomy" id="189425"/>
    <lineage>
        <taxon>Bacteria</taxon>
        <taxon>Bacillati</taxon>
        <taxon>Bacillota</taxon>
        <taxon>Bacilli</taxon>
        <taxon>Bacillales</taxon>
        <taxon>Paenibacillaceae</taxon>
        <taxon>Paenibacillus</taxon>
    </lineage>
</organism>
<dbReference type="InterPro" id="IPR011047">
    <property type="entry name" value="Quinoprotein_ADH-like_sf"/>
</dbReference>
<dbReference type="SMART" id="SM00564">
    <property type="entry name" value="PQQ"/>
    <property type="match status" value="4"/>
</dbReference>
<dbReference type="PANTHER" id="PTHR34512">
    <property type="entry name" value="CELL SURFACE PROTEIN"/>
    <property type="match status" value="1"/>
</dbReference>
<evidence type="ECO:0000313" key="3">
    <source>
        <dbReference type="Proteomes" id="UP000029500"/>
    </source>
</evidence>
<proteinExistence type="predicted"/>
<dbReference type="InterPro" id="IPR018391">
    <property type="entry name" value="PQQ_b-propeller_rpt"/>
</dbReference>
<dbReference type="AlphaFoldDB" id="A0A089M1K8"/>
<sequence length="450" mass="48695">MGKGQNFKKLSCAICAALMLPLGEGGGTAEAEEAAVSIRNPYYQQVEAPVVQPAWSLPVTKPKGVDNVEPVTAIAENGKVFMLQPNGRLAALKAASGARLWEYGSQLAQQMVYNNGAIYGMTTAGALYKVKEDTGSKAWSAALGYGTADSIKVTGGTVYVTQGQKMAAVDAATGKIKWRIAEDPNNYYFGSEALEAEGVVVRNYAVSGAITVSLVAVYDKTTGTKLWEASRQLAPLAIKDGILYSERELFMLDDDPVNRKIQIAAFNLRTGALKGERTYSWTDKAATDGVYHGGGSYSSAFLNGNDLYIHQGQRLVLYDFWNYVSGAEPLKKWAQESYDQRLPLNLVHLDRIYYTDEHSHGLITMKLANGQYVRFDQGENNTVQAAIFGKGVYVGQSDGLLHAYDLTSSKPVFTVRTGSPEFAPLLKTGGMLLIQSGGKLHGIKLPASLK</sequence>
<dbReference type="InterPro" id="IPR002372">
    <property type="entry name" value="PQQ_rpt_dom"/>
</dbReference>
<dbReference type="STRING" id="189425.PGRAT_08340"/>
<dbReference type="SUPFAM" id="SSF50998">
    <property type="entry name" value="Quinoprotein alcohol dehydrogenase-like"/>
    <property type="match status" value="1"/>
</dbReference>
<keyword evidence="3" id="KW-1185">Reference proteome</keyword>
<accession>A0A089M1K8</accession>
<feature type="domain" description="Pyrrolo-quinoline quinone repeat" evidence="1">
    <location>
        <begin position="125"/>
        <end position="373"/>
    </location>
</feature>
<dbReference type="RefSeq" id="WP_025705264.1">
    <property type="nucleotide sequence ID" value="NZ_CP009287.1"/>
</dbReference>
<name>A0A089M1K8_9BACL</name>
<dbReference type="Gene3D" id="2.130.10.10">
    <property type="entry name" value="YVTN repeat-like/Quinoprotein amine dehydrogenase"/>
    <property type="match status" value="1"/>
</dbReference>
<dbReference type="Pfam" id="PF13360">
    <property type="entry name" value="PQQ_2"/>
    <property type="match status" value="1"/>
</dbReference>
<dbReference type="eggNOG" id="COG1520">
    <property type="taxonomic scope" value="Bacteria"/>
</dbReference>
<evidence type="ECO:0000313" key="2">
    <source>
        <dbReference type="EMBL" id="AIQ67641.1"/>
    </source>
</evidence>
<dbReference type="OrthoDB" id="9794322at2"/>
<gene>
    <name evidence="2" type="ORF">PGRAT_08340</name>
</gene>
<dbReference type="Proteomes" id="UP000029500">
    <property type="component" value="Chromosome"/>
</dbReference>